<reference evidence="1" key="1">
    <citation type="submission" date="2019-12" db="EMBL/GenBank/DDBJ databases">
        <title>Microbes associate with the intestines of laboratory mice.</title>
        <authorList>
            <person name="Navarre W."/>
            <person name="Wong E."/>
        </authorList>
    </citation>
    <scope>NUCLEOTIDE SEQUENCE</scope>
    <source>
        <strain evidence="1">NM79_F5</strain>
    </source>
</reference>
<name>A0A964RLB3_9CLOT</name>
<organism evidence="1 2">
    <name type="scientific">Clostridium chromiireducens</name>
    <dbReference type="NCBI Taxonomy" id="225345"/>
    <lineage>
        <taxon>Bacteria</taxon>
        <taxon>Bacillati</taxon>
        <taxon>Bacillota</taxon>
        <taxon>Clostridia</taxon>
        <taxon>Eubacteriales</taxon>
        <taxon>Clostridiaceae</taxon>
        <taxon>Clostridium</taxon>
    </lineage>
</organism>
<evidence type="ECO:0000313" key="1">
    <source>
        <dbReference type="EMBL" id="MVX63754.1"/>
    </source>
</evidence>
<dbReference type="AlphaFoldDB" id="A0A964RLB3"/>
<dbReference type="Proteomes" id="UP000656077">
    <property type="component" value="Unassembled WGS sequence"/>
</dbReference>
<accession>A0A964RLB3</accession>
<dbReference type="Gene3D" id="3.40.50.300">
    <property type="entry name" value="P-loop containing nucleotide triphosphate hydrolases"/>
    <property type="match status" value="1"/>
</dbReference>
<dbReference type="RefSeq" id="WP_160358848.1">
    <property type="nucleotide sequence ID" value="NZ_WSRQ01000010.1"/>
</dbReference>
<sequence>MNTIQKLISFFSREDETNEDNKYDFDKIVEFVDENTNSLIKTNLTDFTISSEEMKKAKNRRNMFKKELELCGLGDLSAKQFIKSWIMDLITQHYGIDEENINQVINFDFPNTYNKFLILLHAYMQKYKFAGLKELILQNLLDQLKEIDGEIMYAITEQDIDTLYLKESINIITFENKLDILVQLIYETLYGLSVIDEIRDQKIDGLSIGVNGIPIDFMSKVNDMKAREPEREINVRFSYDSVWLYFEGKEIWLKFLTFGNQKELERVCKKIYRFNNQRQFSKKDGFIFNNMADFSRVAIYRPPFAESWAAIIRKFDIDGDLNVLIQGENSDIVKELIRYLVRGKQKISITGQQGVGKTTMLVAIVKEMYANITMRVWESFFETFIRFKLPNRNVLTVREVENFSDEKALDSLKKSNGQVTIISEAAEDKVITYLVKVALSASEFILWTHHASTPDALVQACRNASINTGAFRDEMIAEEQVLSILDIDIHPEKTSYGKRYIERITEFRRIDQEAYNPKNNELSFFENSKKYFEKRTGAKKYQAVNLIEFDLETNSFKVKNKLSDARIETIRKNLLDFDKENFEILLKKMDKLIAD</sequence>
<protein>
    <submittedName>
        <fullName evidence="1">Pilus assembly protein CpaF</fullName>
    </submittedName>
</protein>
<dbReference type="SUPFAM" id="SSF52540">
    <property type="entry name" value="P-loop containing nucleoside triphosphate hydrolases"/>
    <property type="match status" value="1"/>
</dbReference>
<dbReference type="InterPro" id="IPR027417">
    <property type="entry name" value="P-loop_NTPase"/>
</dbReference>
<proteinExistence type="predicted"/>
<dbReference type="EMBL" id="WSRQ01000010">
    <property type="protein sequence ID" value="MVX63754.1"/>
    <property type="molecule type" value="Genomic_DNA"/>
</dbReference>
<comment type="caution">
    <text evidence="1">The sequence shown here is derived from an EMBL/GenBank/DDBJ whole genome shotgun (WGS) entry which is preliminary data.</text>
</comment>
<evidence type="ECO:0000313" key="2">
    <source>
        <dbReference type="Proteomes" id="UP000656077"/>
    </source>
</evidence>
<gene>
    <name evidence="1" type="ORF">GKZ28_08605</name>
</gene>